<reference evidence="3 4" key="1">
    <citation type="submission" date="2020-04" db="EMBL/GenBank/DDBJ databases">
        <title>Marinomonas sp. M1K-6 isolated from the deep seawater of the Mariana Trench.</title>
        <authorList>
            <person name="Li Y."/>
        </authorList>
    </citation>
    <scope>NUCLEOTIDE SEQUENCE [LARGE SCALE GENOMIC DNA]</scope>
    <source>
        <strain evidence="3 4">M1K-6</strain>
    </source>
</reference>
<proteinExistence type="inferred from homology"/>
<accession>A0A847R049</accession>
<dbReference type="GO" id="GO:0005829">
    <property type="term" value="C:cytosol"/>
    <property type="evidence" value="ECO:0007669"/>
    <property type="project" value="TreeGrafter"/>
</dbReference>
<protein>
    <submittedName>
        <fullName evidence="3">Iron-sulfur cluster assembly accessory protein</fullName>
    </submittedName>
</protein>
<comment type="caution">
    <text evidence="3">The sequence shown here is derived from an EMBL/GenBank/DDBJ whole genome shotgun (WGS) entry which is preliminary data.</text>
</comment>
<keyword evidence="4" id="KW-1185">Reference proteome</keyword>
<dbReference type="NCBIfam" id="TIGR00049">
    <property type="entry name" value="iron-sulfur cluster assembly accessory protein"/>
    <property type="match status" value="1"/>
</dbReference>
<dbReference type="InterPro" id="IPR016092">
    <property type="entry name" value="ATAP"/>
</dbReference>
<dbReference type="AlphaFoldDB" id="A0A847R049"/>
<dbReference type="PANTHER" id="PTHR10072:SF47">
    <property type="entry name" value="PROTEIN SUFA"/>
    <property type="match status" value="1"/>
</dbReference>
<organism evidence="3 4">
    <name type="scientific">Marinomonas profundi</name>
    <dbReference type="NCBI Taxonomy" id="2726122"/>
    <lineage>
        <taxon>Bacteria</taxon>
        <taxon>Pseudomonadati</taxon>
        <taxon>Pseudomonadota</taxon>
        <taxon>Gammaproteobacteria</taxon>
        <taxon>Oceanospirillales</taxon>
        <taxon>Oceanospirillaceae</taxon>
        <taxon>Marinomonas</taxon>
    </lineage>
</organism>
<dbReference type="Proteomes" id="UP000586067">
    <property type="component" value="Unassembled WGS sequence"/>
</dbReference>
<dbReference type="InterPro" id="IPR035903">
    <property type="entry name" value="HesB-like_dom_sf"/>
</dbReference>
<sequence length="116" mass="12188">MTVTTFDPVSSVSLTASAQKYFASKLVKQPGKLIRLSTKESGCTGFSYVLDIVEAALEGDTVLAFGDVSLAVDSQSAAMLKGTEIDLVREGVNEVVKFKNPNVVAECGCGESFSVS</sequence>
<dbReference type="Pfam" id="PF01521">
    <property type="entry name" value="Fe-S_biosyn"/>
    <property type="match status" value="1"/>
</dbReference>
<dbReference type="InterPro" id="IPR000361">
    <property type="entry name" value="ATAP_core_dom"/>
</dbReference>
<dbReference type="Gene3D" id="2.60.300.12">
    <property type="entry name" value="HesB-like domain"/>
    <property type="match status" value="1"/>
</dbReference>
<evidence type="ECO:0000259" key="2">
    <source>
        <dbReference type="Pfam" id="PF01521"/>
    </source>
</evidence>
<dbReference type="SUPFAM" id="SSF89360">
    <property type="entry name" value="HesB-like domain"/>
    <property type="match status" value="1"/>
</dbReference>
<dbReference type="InterPro" id="IPR050322">
    <property type="entry name" value="Fe-S_cluster_asmbl/transfer"/>
</dbReference>
<evidence type="ECO:0000256" key="1">
    <source>
        <dbReference type="ARBA" id="ARBA00006718"/>
    </source>
</evidence>
<dbReference type="PANTHER" id="PTHR10072">
    <property type="entry name" value="IRON-SULFUR CLUSTER ASSEMBLY PROTEIN"/>
    <property type="match status" value="1"/>
</dbReference>
<evidence type="ECO:0000313" key="4">
    <source>
        <dbReference type="Proteomes" id="UP000586067"/>
    </source>
</evidence>
<comment type="similarity">
    <text evidence="1">Belongs to the HesB/IscA family.</text>
</comment>
<name>A0A847R049_9GAMM</name>
<dbReference type="RefSeq" id="WP_168823111.1">
    <property type="nucleotide sequence ID" value="NZ_CP073013.1"/>
</dbReference>
<dbReference type="EMBL" id="JABAEK010000003">
    <property type="protein sequence ID" value="NLQ16821.1"/>
    <property type="molecule type" value="Genomic_DNA"/>
</dbReference>
<evidence type="ECO:0000313" key="3">
    <source>
        <dbReference type="EMBL" id="NLQ16821.1"/>
    </source>
</evidence>
<dbReference type="GO" id="GO:0051537">
    <property type="term" value="F:2 iron, 2 sulfur cluster binding"/>
    <property type="evidence" value="ECO:0007669"/>
    <property type="project" value="TreeGrafter"/>
</dbReference>
<feature type="domain" description="Core" evidence="2">
    <location>
        <begin position="12"/>
        <end position="111"/>
    </location>
</feature>
<gene>
    <name evidence="3" type="ORF">HGG82_04200</name>
</gene>
<dbReference type="GO" id="GO:0016226">
    <property type="term" value="P:iron-sulfur cluster assembly"/>
    <property type="evidence" value="ECO:0007669"/>
    <property type="project" value="InterPro"/>
</dbReference>